<dbReference type="Pfam" id="PF08245">
    <property type="entry name" value="Mur_ligase_M"/>
    <property type="match status" value="1"/>
</dbReference>
<evidence type="ECO:0000256" key="6">
    <source>
        <dbReference type="ARBA" id="ARBA00022840"/>
    </source>
</evidence>
<evidence type="ECO:0000256" key="3">
    <source>
        <dbReference type="ARBA" id="ARBA00022490"/>
    </source>
</evidence>
<dbReference type="NCBIfam" id="TIGR01087">
    <property type="entry name" value="murD"/>
    <property type="match status" value="1"/>
</dbReference>
<dbReference type="SUPFAM" id="SSF53623">
    <property type="entry name" value="MurD-like peptide ligases, catalytic domain"/>
    <property type="match status" value="1"/>
</dbReference>
<feature type="domain" description="Alanine dehydrogenase/pyridine nucleotide transhydrogenase NAD(H)-binding" evidence="9">
    <location>
        <begin position="17"/>
        <end position="89"/>
    </location>
</feature>
<keyword evidence="7" id="KW-0573">Peptidoglycan synthesis</keyword>
<feature type="binding site" evidence="7">
    <location>
        <begin position="136"/>
        <end position="142"/>
    </location>
    <ligand>
        <name>ATP</name>
        <dbReference type="ChEBI" id="CHEBI:30616"/>
    </ligand>
</feature>
<dbReference type="Gene3D" id="3.90.190.20">
    <property type="entry name" value="Mur ligase, C-terminal domain"/>
    <property type="match status" value="1"/>
</dbReference>
<name>A0ABU1ZY10_9CORY</name>
<keyword evidence="6 7" id="KW-0067">ATP-binding</keyword>
<keyword evidence="7" id="KW-0961">Cell wall biogenesis/degradation</keyword>
<gene>
    <name evidence="7" type="primary">murD</name>
    <name evidence="11" type="ORF">J2S39_001416</name>
</gene>
<dbReference type="InterPro" id="IPR036615">
    <property type="entry name" value="Mur_ligase_C_dom_sf"/>
</dbReference>
<feature type="region of interest" description="Disordered" evidence="8">
    <location>
        <begin position="479"/>
        <end position="506"/>
    </location>
</feature>
<dbReference type="InterPro" id="IPR036565">
    <property type="entry name" value="Mur-like_cat_sf"/>
</dbReference>
<dbReference type="Proteomes" id="UP001180840">
    <property type="component" value="Unassembled WGS sequence"/>
</dbReference>
<evidence type="ECO:0000259" key="10">
    <source>
        <dbReference type="Pfam" id="PF08245"/>
    </source>
</evidence>
<evidence type="ECO:0000313" key="12">
    <source>
        <dbReference type="Proteomes" id="UP001180840"/>
    </source>
</evidence>
<dbReference type="InterPro" id="IPR005762">
    <property type="entry name" value="MurD"/>
</dbReference>
<dbReference type="PANTHER" id="PTHR43692">
    <property type="entry name" value="UDP-N-ACETYLMURAMOYLALANINE--D-GLUTAMATE LIGASE"/>
    <property type="match status" value="1"/>
</dbReference>
<keyword evidence="12" id="KW-1185">Reference proteome</keyword>
<dbReference type="SUPFAM" id="SSF53244">
    <property type="entry name" value="MurD-like peptide ligases, peptide-binding domain"/>
    <property type="match status" value="1"/>
</dbReference>
<evidence type="ECO:0000256" key="5">
    <source>
        <dbReference type="ARBA" id="ARBA00022741"/>
    </source>
</evidence>
<keyword evidence="7" id="KW-0131">Cell cycle</keyword>
<evidence type="ECO:0000313" key="11">
    <source>
        <dbReference type="EMBL" id="MDR7329740.1"/>
    </source>
</evidence>
<evidence type="ECO:0000256" key="4">
    <source>
        <dbReference type="ARBA" id="ARBA00022598"/>
    </source>
</evidence>
<dbReference type="PANTHER" id="PTHR43692:SF1">
    <property type="entry name" value="UDP-N-ACETYLMURAMOYLALANINE--D-GLUTAMATE LIGASE"/>
    <property type="match status" value="1"/>
</dbReference>
<dbReference type="SUPFAM" id="SSF51984">
    <property type="entry name" value="MurCD N-terminal domain"/>
    <property type="match status" value="1"/>
</dbReference>
<dbReference type="Gene3D" id="3.40.50.720">
    <property type="entry name" value="NAD(P)-binding Rossmann-like Domain"/>
    <property type="match status" value="1"/>
</dbReference>
<comment type="pathway">
    <text evidence="2 7">Cell wall biogenesis; peptidoglycan biosynthesis.</text>
</comment>
<dbReference type="Gene3D" id="3.40.1190.10">
    <property type="entry name" value="Mur-like, catalytic domain"/>
    <property type="match status" value="1"/>
</dbReference>
<protein>
    <recommendedName>
        <fullName evidence="7">UDP-N-acetylmuramoylalanine--D-glutamate ligase</fullName>
        <ecNumber evidence="7">6.3.2.9</ecNumber>
    </recommendedName>
    <alternativeName>
        <fullName evidence="7">D-glutamic acid-adding enzyme</fullName>
    </alternativeName>
    <alternativeName>
        <fullName evidence="7">UDP-N-acetylmuramoyl-L-alanyl-D-glutamate synthetase</fullName>
    </alternativeName>
</protein>
<evidence type="ECO:0000256" key="1">
    <source>
        <dbReference type="ARBA" id="ARBA00004496"/>
    </source>
</evidence>
<reference evidence="11" key="1">
    <citation type="submission" date="2023-07" db="EMBL/GenBank/DDBJ databases">
        <title>Sequencing the genomes of 1000 actinobacteria strains.</title>
        <authorList>
            <person name="Klenk H.-P."/>
        </authorList>
    </citation>
    <scope>NUCLEOTIDE SEQUENCE</scope>
    <source>
        <strain evidence="11">DSM 107476</strain>
    </source>
</reference>
<comment type="caution">
    <text evidence="11">The sequence shown here is derived from an EMBL/GenBank/DDBJ whole genome shotgun (WGS) entry which is preliminary data.</text>
</comment>
<keyword evidence="7" id="KW-0132">Cell division</keyword>
<keyword evidence="5 7" id="KW-0547">Nucleotide-binding</keyword>
<organism evidence="11 12">
    <name type="scientific">Corynebacterium guangdongense</name>
    <dbReference type="NCBI Taxonomy" id="1783348"/>
    <lineage>
        <taxon>Bacteria</taxon>
        <taxon>Bacillati</taxon>
        <taxon>Actinomycetota</taxon>
        <taxon>Actinomycetes</taxon>
        <taxon>Mycobacteriales</taxon>
        <taxon>Corynebacteriaceae</taxon>
        <taxon>Corynebacterium</taxon>
    </lineage>
</organism>
<comment type="catalytic activity">
    <reaction evidence="7">
        <text>UDP-N-acetyl-alpha-D-muramoyl-L-alanine + D-glutamate + ATP = UDP-N-acetyl-alpha-D-muramoyl-L-alanyl-D-glutamate + ADP + phosphate + H(+)</text>
        <dbReference type="Rhea" id="RHEA:16429"/>
        <dbReference type="ChEBI" id="CHEBI:15378"/>
        <dbReference type="ChEBI" id="CHEBI:29986"/>
        <dbReference type="ChEBI" id="CHEBI:30616"/>
        <dbReference type="ChEBI" id="CHEBI:43474"/>
        <dbReference type="ChEBI" id="CHEBI:83898"/>
        <dbReference type="ChEBI" id="CHEBI:83900"/>
        <dbReference type="ChEBI" id="CHEBI:456216"/>
        <dbReference type="EC" id="6.3.2.9"/>
    </reaction>
</comment>
<comment type="subcellular location">
    <subcellularLocation>
        <location evidence="1 7">Cytoplasm</location>
    </subcellularLocation>
</comment>
<dbReference type="InterPro" id="IPR013221">
    <property type="entry name" value="Mur_ligase_cen"/>
</dbReference>
<dbReference type="EC" id="6.3.2.9" evidence="7"/>
<dbReference type="GO" id="GO:0008764">
    <property type="term" value="F:UDP-N-acetylmuramoylalanine-D-glutamate ligase activity"/>
    <property type="evidence" value="ECO:0007669"/>
    <property type="project" value="UniProtKB-EC"/>
</dbReference>
<feature type="domain" description="Mur ligase central" evidence="10">
    <location>
        <begin position="134"/>
        <end position="267"/>
    </location>
</feature>
<dbReference type="EMBL" id="JAVDXZ010000001">
    <property type="protein sequence ID" value="MDR7329740.1"/>
    <property type="molecule type" value="Genomic_DNA"/>
</dbReference>
<keyword evidence="3 7" id="KW-0963">Cytoplasm</keyword>
<comment type="function">
    <text evidence="7">Cell wall formation. Catalyzes the addition of glutamate to the nucleotide precursor UDP-N-acetylmuramoyl-L-alanine (UMA).</text>
</comment>
<evidence type="ECO:0000256" key="8">
    <source>
        <dbReference type="SAM" id="MobiDB-lite"/>
    </source>
</evidence>
<feature type="compositionally biased region" description="Basic and acidic residues" evidence="8">
    <location>
        <begin position="479"/>
        <end position="488"/>
    </location>
</feature>
<accession>A0ABU1ZY10</accession>
<keyword evidence="7" id="KW-0133">Cell shape</keyword>
<keyword evidence="4 7" id="KW-0436">Ligase</keyword>
<evidence type="ECO:0000259" key="9">
    <source>
        <dbReference type="Pfam" id="PF01262"/>
    </source>
</evidence>
<sequence>MAVTGSGMSRPSVIDVVGTGIAMVTGAGVSGLGTARLLTGLGVEVLVVDDNVEAGARVAEATGAESCTTAEAMELLENLEHRVSVVVTSPGWRPDTPVLRLAEQHEIEVIGDVELAYRLDRAGLFGPPRTWLVVTGTNGKTTTTGMLADIMEAHASVLGQHARACGNIGLAVADALTATRPRVDVLVAELSSFQLHWSTELTPDAGVLLNIAEDHLDWHGSLDNYASDKAKVLTGVVAVAGVDDPIVRRHMRQVRPDAYGFTLGEPAVGQVGVIGEQIIDNLDGDMIDIRATRGIQPAGPAGLADALAATAIARTQGVAPATIARALDAFSVAGHRGETVHTGPRGTVWVDNSKATNPHAAHAALAGYGPGEVVWLAGGQLKGASVDEVVAENAERLRAVGLLGVDRARIAEAVTRGAPEAEVFMTDSTDPAGAMDELVCWAARLEPPAKVVLLAPAAASLDMYTGMGQRGDLFTAAARREDRLKRSDPATGTPTPFQEESRDHHE</sequence>
<dbReference type="HAMAP" id="MF_00639">
    <property type="entry name" value="MurD"/>
    <property type="match status" value="1"/>
</dbReference>
<evidence type="ECO:0000256" key="2">
    <source>
        <dbReference type="ARBA" id="ARBA00004752"/>
    </source>
</evidence>
<comment type="similarity">
    <text evidence="7">Belongs to the MurCDEF family.</text>
</comment>
<dbReference type="Pfam" id="PF01262">
    <property type="entry name" value="AlaDh_PNT_C"/>
    <property type="match status" value="1"/>
</dbReference>
<dbReference type="InterPro" id="IPR007698">
    <property type="entry name" value="AlaDH/PNT_NAD(H)-bd"/>
</dbReference>
<evidence type="ECO:0000256" key="7">
    <source>
        <dbReference type="HAMAP-Rule" id="MF_00639"/>
    </source>
</evidence>
<proteinExistence type="inferred from homology"/>